<organism evidence="2">
    <name type="scientific">Anopheles darlingi</name>
    <name type="common">Mosquito</name>
    <dbReference type="NCBI Taxonomy" id="43151"/>
    <lineage>
        <taxon>Eukaryota</taxon>
        <taxon>Metazoa</taxon>
        <taxon>Ecdysozoa</taxon>
        <taxon>Arthropoda</taxon>
        <taxon>Hexapoda</taxon>
        <taxon>Insecta</taxon>
        <taxon>Pterygota</taxon>
        <taxon>Neoptera</taxon>
        <taxon>Endopterygota</taxon>
        <taxon>Diptera</taxon>
        <taxon>Nematocera</taxon>
        <taxon>Culicoidea</taxon>
        <taxon>Culicidae</taxon>
        <taxon>Anophelinae</taxon>
        <taxon>Anopheles</taxon>
    </lineage>
</organism>
<evidence type="ECO:0000313" key="2">
    <source>
        <dbReference type="EMBL" id="MBW74697.1"/>
    </source>
</evidence>
<protein>
    <submittedName>
        <fullName evidence="2">Putative secreted protein</fullName>
    </submittedName>
</protein>
<feature type="compositionally biased region" description="Polar residues" evidence="1">
    <location>
        <begin position="31"/>
        <end position="43"/>
    </location>
</feature>
<accession>A0A2M4DAY4</accession>
<dbReference type="AlphaFoldDB" id="A0A2M4DAY4"/>
<evidence type="ECO:0000256" key="1">
    <source>
        <dbReference type="SAM" id="MobiDB-lite"/>
    </source>
</evidence>
<dbReference type="EMBL" id="GGFL01010519">
    <property type="protein sequence ID" value="MBW74697.1"/>
    <property type="molecule type" value="Transcribed_RNA"/>
</dbReference>
<name>A0A2M4DAY4_ANODA</name>
<reference evidence="2" key="1">
    <citation type="submission" date="2018-01" db="EMBL/GenBank/DDBJ databases">
        <title>An insight into the sialome of Amazonian anophelines.</title>
        <authorList>
            <person name="Ribeiro J.M."/>
            <person name="Scarpassa V."/>
            <person name="Calvo E."/>
        </authorList>
    </citation>
    <scope>NUCLEOTIDE SEQUENCE</scope>
</reference>
<sequence length="70" mass="7974">MLWGYGSGTRIFHLGTALLFVFYARCRQRQKSATNTHTQIQATSSSYSSRRRLSKNRIPSVHSITNNGKK</sequence>
<feature type="region of interest" description="Disordered" evidence="1">
    <location>
        <begin position="31"/>
        <end position="70"/>
    </location>
</feature>
<proteinExistence type="predicted"/>